<accession>A0A919A5J6</accession>
<comment type="caution">
    <text evidence="2">The sequence shown here is derived from an EMBL/GenBank/DDBJ whole genome shotgun (WGS) entry which is preliminary data.</text>
</comment>
<feature type="region of interest" description="Disordered" evidence="1">
    <location>
        <begin position="1"/>
        <end position="27"/>
    </location>
</feature>
<evidence type="ECO:0000313" key="2">
    <source>
        <dbReference type="EMBL" id="GHE88142.1"/>
    </source>
</evidence>
<protein>
    <submittedName>
        <fullName evidence="2">Lipoprotein</fullName>
    </submittedName>
</protein>
<evidence type="ECO:0000313" key="3">
    <source>
        <dbReference type="Proteomes" id="UP000608024"/>
    </source>
</evidence>
<organism evidence="2 3">
    <name type="scientific">Streptomyces longispororuber</name>
    <dbReference type="NCBI Taxonomy" id="68230"/>
    <lineage>
        <taxon>Bacteria</taxon>
        <taxon>Bacillati</taxon>
        <taxon>Actinomycetota</taxon>
        <taxon>Actinomycetes</taxon>
        <taxon>Kitasatosporales</taxon>
        <taxon>Streptomycetaceae</taxon>
        <taxon>Streptomyces</taxon>
    </lineage>
</organism>
<dbReference type="InterPro" id="IPR036514">
    <property type="entry name" value="SGNH_hydro_sf"/>
</dbReference>
<keyword evidence="3" id="KW-1185">Reference proteome</keyword>
<evidence type="ECO:0000256" key="1">
    <source>
        <dbReference type="SAM" id="MobiDB-lite"/>
    </source>
</evidence>
<name>A0A919A5J6_9ACTN</name>
<dbReference type="InterPro" id="IPR038885">
    <property type="entry name" value="PLB1"/>
</dbReference>
<dbReference type="InterPro" id="IPR001087">
    <property type="entry name" value="GDSL"/>
</dbReference>
<feature type="region of interest" description="Disordered" evidence="1">
    <location>
        <begin position="56"/>
        <end position="81"/>
    </location>
</feature>
<reference evidence="2" key="1">
    <citation type="journal article" date="2014" name="Int. J. Syst. Evol. Microbiol.">
        <title>Complete genome sequence of Corynebacterium casei LMG S-19264T (=DSM 44701T), isolated from a smear-ripened cheese.</title>
        <authorList>
            <consortium name="US DOE Joint Genome Institute (JGI-PGF)"/>
            <person name="Walter F."/>
            <person name="Albersmeier A."/>
            <person name="Kalinowski J."/>
            <person name="Ruckert C."/>
        </authorList>
    </citation>
    <scope>NUCLEOTIDE SEQUENCE</scope>
    <source>
        <strain evidence="2">JCM 4784</strain>
    </source>
</reference>
<gene>
    <name evidence="2" type="ORF">GCM10018785_64550</name>
</gene>
<dbReference type="PANTHER" id="PTHR21325">
    <property type="entry name" value="PHOSPHOLIPASE B, PLB1"/>
    <property type="match status" value="1"/>
</dbReference>
<dbReference type="CDD" id="cd01832">
    <property type="entry name" value="SGNH_hydrolase_like_1"/>
    <property type="match status" value="1"/>
</dbReference>
<dbReference type="Proteomes" id="UP000608024">
    <property type="component" value="Unassembled WGS sequence"/>
</dbReference>
<dbReference type="Gene3D" id="3.40.50.1110">
    <property type="entry name" value="SGNH hydrolase"/>
    <property type="match status" value="1"/>
</dbReference>
<reference evidence="2" key="2">
    <citation type="submission" date="2020-09" db="EMBL/GenBank/DDBJ databases">
        <authorList>
            <person name="Sun Q."/>
            <person name="Ohkuma M."/>
        </authorList>
    </citation>
    <scope>NUCLEOTIDE SEQUENCE</scope>
    <source>
        <strain evidence="2">JCM 4784</strain>
    </source>
</reference>
<dbReference type="Pfam" id="PF00657">
    <property type="entry name" value="Lipase_GDSL"/>
    <property type="match status" value="1"/>
</dbReference>
<dbReference type="PANTHER" id="PTHR21325:SF31">
    <property type="entry name" value="GH22081P-RELATED"/>
    <property type="match status" value="1"/>
</dbReference>
<sequence>MAARNLKGPEHVTLDDEGTEGTSMRNSRHRARAVVAVAAAALTGLATLTACDASGGDEAAPNGPTAQDRAHRKAEPVWDTSPRSVAAVGDSITRGFDTCSVLSDCPEASWATGSDSEVRSLAQRLLGKRRAATHSWNHAKTGARMADLPGQMERAAAHRPDLVTVMVGANDACRSSVDEMTPVAEFRADFEDALGTLRDERPRAQVYVLSVPDLKRLWSEGRTNQLGKQVWKLGICKSMLADADAMDAAAVARRAAVRERVVAYNAVLKEVCAKDLRCRYDGDAVFDFRFGTDLLSHWDWFHPSKEGQARLAEMAYEGVTSRRP</sequence>
<dbReference type="GO" id="GO:0004620">
    <property type="term" value="F:phospholipase activity"/>
    <property type="evidence" value="ECO:0007669"/>
    <property type="project" value="InterPro"/>
</dbReference>
<dbReference type="EMBL" id="BNBT01000155">
    <property type="protein sequence ID" value="GHE88142.1"/>
    <property type="molecule type" value="Genomic_DNA"/>
</dbReference>
<keyword evidence="2" id="KW-0449">Lipoprotein</keyword>
<dbReference type="SUPFAM" id="SSF52266">
    <property type="entry name" value="SGNH hydrolase"/>
    <property type="match status" value="1"/>
</dbReference>
<proteinExistence type="predicted"/>
<dbReference type="AlphaFoldDB" id="A0A919A5J6"/>